<proteinExistence type="predicted"/>
<dbReference type="RefSeq" id="WP_127789546.1">
    <property type="nucleotide sequence ID" value="NZ_SACL01000009.1"/>
</dbReference>
<dbReference type="Gene3D" id="1.10.357.10">
    <property type="entry name" value="Tetracycline Repressor, domain 2"/>
    <property type="match status" value="1"/>
</dbReference>
<dbReference type="PANTHER" id="PTHR47506:SF3">
    <property type="entry name" value="HTH-TYPE TRANSCRIPTIONAL REGULATOR LMRA"/>
    <property type="match status" value="1"/>
</dbReference>
<dbReference type="SUPFAM" id="SSF48498">
    <property type="entry name" value="Tetracyclin repressor-like, C-terminal domain"/>
    <property type="match status" value="1"/>
</dbReference>
<sequence>MSASVETEATESREKRPRAAQRIQEAAKELFYKNGIRATGIEEVCRAADATKMSLYRAFSSKDALIAAILEEDGQEMECLMDDVCQCNATPRQKLERMIDMVCDMARQPGQRGCPLLLAQSEFPEPHHPAHRIVADVKARKRARMAQMAADAGAQEPVVFADALGIMMEGAWFTLPFMGAERTEAGLRAAAAALFKAHLPD</sequence>
<feature type="region of interest" description="Disordered" evidence="5">
    <location>
        <begin position="1"/>
        <end position="20"/>
    </location>
</feature>
<name>A0A437M260_9PROT</name>
<dbReference type="AlphaFoldDB" id="A0A437M260"/>
<dbReference type="GO" id="GO:0003677">
    <property type="term" value="F:DNA binding"/>
    <property type="evidence" value="ECO:0007669"/>
    <property type="project" value="UniProtKB-UniRule"/>
</dbReference>
<organism evidence="7 8">
    <name type="scientific">Rhodovarius crocodyli</name>
    <dbReference type="NCBI Taxonomy" id="1979269"/>
    <lineage>
        <taxon>Bacteria</taxon>
        <taxon>Pseudomonadati</taxon>
        <taxon>Pseudomonadota</taxon>
        <taxon>Alphaproteobacteria</taxon>
        <taxon>Acetobacterales</taxon>
        <taxon>Roseomonadaceae</taxon>
        <taxon>Rhodovarius</taxon>
    </lineage>
</organism>
<dbReference type="Pfam" id="PF00440">
    <property type="entry name" value="TetR_N"/>
    <property type="match status" value="1"/>
</dbReference>
<feature type="DNA-binding region" description="H-T-H motif" evidence="4">
    <location>
        <begin position="40"/>
        <end position="59"/>
    </location>
</feature>
<dbReference type="PROSITE" id="PS50977">
    <property type="entry name" value="HTH_TETR_2"/>
    <property type="match status" value="1"/>
</dbReference>
<evidence type="ECO:0000313" key="8">
    <source>
        <dbReference type="Proteomes" id="UP000282957"/>
    </source>
</evidence>
<evidence type="ECO:0000313" key="7">
    <source>
        <dbReference type="EMBL" id="RVT91799.1"/>
    </source>
</evidence>
<protein>
    <submittedName>
        <fullName evidence="7">TetR/AcrR family transcriptional regulator</fullName>
    </submittedName>
</protein>
<evidence type="ECO:0000259" key="6">
    <source>
        <dbReference type="PROSITE" id="PS50977"/>
    </source>
</evidence>
<keyword evidence="3" id="KW-0804">Transcription</keyword>
<reference evidence="7 8" key="1">
    <citation type="submission" date="2019-01" db="EMBL/GenBank/DDBJ databases">
        <authorList>
            <person name="Chen W.-M."/>
        </authorList>
    </citation>
    <scope>NUCLEOTIDE SEQUENCE [LARGE SCALE GENOMIC DNA]</scope>
    <source>
        <strain evidence="7 8">CCP-6</strain>
    </source>
</reference>
<evidence type="ECO:0000256" key="2">
    <source>
        <dbReference type="ARBA" id="ARBA00023125"/>
    </source>
</evidence>
<keyword evidence="1" id="KW-0805">Transcription regulation</keyword>
<dbReference type="InterPro" id="IPR001647">
    <property type="entry name" value="HTH_TetR"/>
</dbReference>
<dbReference type="SUPFAM" id="SSF46689">
    <property type="entry name" value="Homeodomain-like"/>
    <property type="match status" value="1"/>
</dbReference>
<dbReference type="PANTHER" id="PTHR47506">
    <property type="entry name" value="TRANSCRIPTIONAL REGULATORY PROTEIN"/>
    <property type="match status" value="1"/>
</dbReference>
<keyword evidence="2 4" id="KW-0238">DNA-binding</keyword>
<gene>
    <name evidence="7" type="ORF">EOD42_21015</name>
</gene>
<evidence type="ECO:0000256" key="1">
    <source>
        <dbReference type="ARBA" id="ARBA00023015"/>
    </source>
</evidence>
<dbReference type="EMBL" id="SACL01000009">
    <property type="protein sequence ID" value="RVT91799.1"/>
    <property type="molecule type" value="Genomic_DNA"/>
</dbReference>
<dbReference type="PRINTS" id="PR00455">
    <property type="entry name" value="HTHTETR"/>
</dbReference>
<accession>A0A437M260</accession>
<dbReference type="InterPro" id="IPR036271">
    <property type="entry name" value="Tet_transcr_reg_TetR-rel_C_sf"/>
</dbReference>
<dbReference type="InterPro" id="IPR009057">
    <property type="entry name" value="Homeodomain-like_sf"/>
</dbReference>
<evidence type="ECO:0000256" key="3">
    <source>
        <dbReference type="ARBA" id="ARBA00023163"/>
    </source>
</evidence>
<keyword evidence="8" id="KW-1185">Reference proteome</keyword>
<evidence type="ECO:0000256" key="4">
    <source>
        <dbReference type="PROSITE-ProRule" id="PRU00335"/>
    </source>
</evidence>
<feature type="domain" description="HTH tetR-type" evidence="6">
    <location>
        <begin position="17"/>
        <end position="77"/>
    </location>
</feature>
<dbReference type="OrthoDB" id="9787680at2"/>
<dbReference type="Proteomes" id="UP000282957">
    <property type="component" value="Unassembled WGS sequence"/>
</dbReference>
<evidence type="ECO:0000256" key="5">
    <source>
        <dbReference type="SAM" id="MobiDB-lite"/>
    </source>
</evidence>
<comment type="caution">
    <text evidence="7">The sequence shown here is derived from an EMBL/GenBank/DDBJ whole genome shotgun (WGS) entry which is preliminary data.</text>
</comment>